<evidence type="ECO:0000313" key="1">
    <source>
        <dbReference type="EMBL" id="KAI4332474.1"/>
    </source>
</evidence>
<accession>A0ACB9N7S6</accession>
<name>A0ACB9N7S6_BAUVA</name>
<gene>
    <name evidence="1" type="ORF">L6164_017379</name>
</gene>
<keyword evidence="2" id="KW-1185">Reference proteome</keyword>
<reference evidence="1 2" key="1">
    <citation type="journal article" date="2022" name="DNA Res.">
        <title>Chromosomal-level genome assembly of the orchid tree Bauhinia variegata (Leguminosae; Cercidoideae) supports the allotetraploid origin hypothesis of Bauhinia.</title>
        <authorList>
            <person name="Zhong Y."/>
            <person name="Chen Y."/>
            <person name="Zheng D."/>
            <person name="Pang J."/>
            <person name="Liu Y."/>
            <person name="Luo S."/>
            <person name="Meng S."/>
            <person name="Qian L."/>
            <person name="Wei D."/>
            <person name="Dai S."/>
            <person name="Zhou R."/>
        </authorList>
    </citation>
    <scope>NUCLEOTIDE SEQUENCE [LARGE SCALE GENOMIC DNA]</scope>
    <source>
        <strain evidence="1">BV-YZ2020</strain>
    </source>
</reference>
<evidence type="ECO:0000313" key="2">
    <source>
        <dbReference type="Proteomes" id="UP000828941"/>
    </source>
</evidence>
<dbReference type="EMBL" id="CM039432">
    <property type="protein sequence ID" value="KAI4332474.1"/>
    <property type="molecule type" value="Genomic_DNA"/>
</dbReference>
<dbReference type="Proteomes" id="UP000828941">
    <property type="component" value="Chromosome 7"/>
</dbReference>
<protein>
    <submittedName>
        <fullName evidence="1">Uncharacterized protein</fullName>
    </submittedName>
</protein>
<sequence length="110" mass="11879">MKPSPPLSFFTPSHVLSLLVSVLLSLFLLRSFFSLLSQQFLSSILIAASMCSLLFPLPPPPGEFSPSCSLLRLCALSSPLFALPLLSVSSTLTPFPNPLSLSPRCDLLLF</sequence>
<comment type="caution">
    <text evidence="1">The sequence shown here is derived from an EMBL/GenBank/DDBJ whole genome shotgun (WGS) entry which is preliminary data.</text>
</comment>
<proteinExistence type="predicted"/>
<organism evidence="1 2">
    <name type="scientific">Bauhinia variegata</name>
    <name type="common">Purple orchid tree</name>
    <name type="synonym">Phanera variegata</name>
    <dbReference type="NCBI Taxonomy" id="167791"/>
    <lineage>
        <taxon>Eukaryota</taxon>
        <taxon>Viridiplantae</taxon>
        <taxon>Streptophyta</taxon>
        <taxon>Embryophyta</taxon>
        <taxon>Tracheophyta</taxon>
        <taxon>Spermatophyta</taxon>
        <taxon>Magnoliopsida</taxon>
        <taxon>eudicotyledons</taxon>
        <taxon>Gunneridae</taxon>
        <taxon>Pentapetalae</taxon>
        <taxon>rosids</taxon>
        <taxon>fabids</taxon>
        <taxon>Fabales</taxon>
        <taxon>Fabaceae</taxon>
        <taxon>Cercidoideae</taxon>
        <taxon>Cercideae</taxon>
        <taxon>Bauhiniinae</taxon>
        <taxon>Bauhinia</taxon>
    </lineage>
</organism>